<gene>
    <name evidence="3" type="primary">lip1_1</name>
    <name evidence="3" type="ORF">VR7878_03315</name>
</gene>
<dbReference type="InterPro" id="IPR029058">
    <property type="entry name" value="AB_hydrolase_fold"/>
</dbReference>
<dbReference type="InterPro" id="IPR041127">
    <property type="entry name" value="PET_hydrolase/cutinase-like"/>
</dbReference>
<dbReference type="EMBL" id="FULE01000047">
    <property type="protein sequence ID" value="SJN59255.1"/>
    <property type="molecule type" value="Genomic_DNA"/>
</dbReference>
<dbReference type="Gene3D" id="3.40.50.1820">
    <property type="entry name" value="alpha/beta hydrolase"/>
    <property type="match status" value="1"/>
</dbReference>
<dbReference type="SMR" id="A0A1R4LRW1"/>
<dbReference type="EC" id="3.1.1.3" evidence="3"/>
<sequence length="317" mass="34779">MRIIGGANVMLMLKTHNGVIMNVLTKGKLALGIIVVFFSSPIFALPCSDCANGFERGPVPRMDQLEASRGPYSVNTINVSRLARGFGGGTIHYSTESGGQQGIIAVVPGYVSFESSIQWWGSRLASWGFTVITIDTNTIYDQPDNRANQLSAAIDYVIDKNNDRSSPIYGLVDPNRVGVIGWSMGGGGALKLATDRKIDAVIPQAPWYVGLSRFSSITSPTMIIACQADAVAPVGIHASRFYNQIPETTPKAFFEIALGSHFCANTGYPNEDILGRNGVAWMKRFIDKDKRYNQFLCGQNFDRSYRVSEYRDNCDYN</sequence>
<dbReference type="AlphaFoldDB" id="A0A1R4LRW1"/>
<dbReference type="SUPFAM" id="SSF53474">
    <property type="entry name" value="alpha/beta-Hydrolases"/>
    <property type="match status" value="1"/>
</dbReference>
<dbReference type="PANTHER" id="PTHR22946">
    <property type="entry name" value="DIENELACTONE HYDROLASE DOMAIN-CONTAINING PROTEIN-RELATED"/>
    <property type="match status" value="1"/>
</dbReference>
<keyword evidence="4" id="KW-1185">Reference proteome</keyword>
<dbReference type="Proteomes" id="UP000188276">
    <property type="component" value="Unassembled WGS sequence"/>
</dbReference>
<dbReference type="STRING" id="1123498.VR7878_03315"/>
<dbReference type="PANTHER" id="PTHR22946:SF9">
    <property type="entry name" value="POLYKETIDE TRANSFERASE AF380"/>
    <property type="match status" value="1"/>
</dbReference>
<name>A0A1R4LRW1_VIBR1</name>
<feature type="domain" description="PET hydrolase/cutinase-like" evidence="2">
    <location>
        <begin position="50"/>
        <end position="314"/>
    </location>
</feature>
<dbReference type="Pfam" id="PF12740">
    <property type="entry name" value="PETase"/>
    <property type="match status" value="1"/>
</dbReference>
<evidence type="ECO:0000313" key="4">
    <source>
        <dbReference type="Proteomes" id="UP000188276"/>
    </source>
</evidence>
<reference evidence="4" key="1">
    <citation type="submission" date="2017-02" db="EMBL/GenBank/DDBJ databases">
        <authorList>
            <person name="Rodrigo-Torres L."/>
            <person name="Arahal R.D."/>
            <person name="Lucena T."/>
        </authorList>
    </citation>
    <scope>NUCLEOTIDE SEQUENCE [LARGE SCALE GENOMIC DNA]</scope>
    <source>
        <strain evidence="4">CECT 7878</strain>
    </source>
</reference>
<organism evidence="3 4">
    <name type="scientific">Vibrio ruber (strain DSM 16370 / JCM 11486 / BCRC 17186 / CECT 7878 / LMG 23124 / VR1)</name>
    <dbReference type="NCBI Taxonomy" id="1123498"/>
    <lineage>
        <taxon>Bacteria</taxon>
        <taxon>Pseudomonadati</taxon>
        <taxon>Pseudomonadota</taxon>
        <taxon>Gammaproteobacteria</taxon>
        <taxon>Vibrionales</taxon>
        <taxon>Vibrionaceae</taxon>
        <taxon>Vibrio</taxon>
    </lineage>
</organism>
<dbReference type="GO" id="GO:0004806">
    <property type="term" value="F:triacylglycerol lipase activity"/>
    <property type="evidence" value="ECO:0007669"/>
    <property type="project" value="UniProtKB-EC"/>
</dbReference>
<evidence type="ECO:0000259" key="2">
    <source>
        <dbReference type="Pfam" id="PF12740"/>
    </source>
</evidence>
<accession>A0A1R4LRW1</accession>
<proteinExistence type="predicted"/>
<dbReference type="InterPro" id="IPR050261">
    <property type="entry name" value="FrsA_esterase"/>
</dbReference>
<evidence type="ECO:0000256" key="1">
    <source>
        <dbReference type="ARBA" id="ARBA00022801"/>
    </source>
</evidence>
<keyword evidence="1 3" id="KW-0378">Hydrolase</keyword>
<protein>
    <submittedName>
        <fullName evidence="3">Lipase 1</fullName>
        <ecNumber evidence="3">3.1.1.3</ecNumber>
    </submittedName>
</protein>
<evidence type="ECO:0000313" key="3">
    <source>
        <dbReference type="EMBL" id="SJN59255.1"/>
    </source>
</evidence>